<feature type="non-terminal residue" evidence="1">
    <location>
        <position position="1"/>
    </location>
</feature>
<evidence type="ECO:0000313" key="1">
    <source>
        <dbReference type="EMBL" id="KKK94488.1"/>
    </source>
</evidence>
<gene>
    <name evidence="1" type="ORF">LCGC14_2682360</name>
</gene>
<evidence type="ECO:0008006" key="2">
    <source>
        <dbReference type="Google" id="ProtNLM"/>
    </source>
</evidence>
<dbReference type="InterPro" id="IPR006059">
    <property type="entry name" value="SBP"/>
</dbReference>
<reference evidence="1" key="1">
    <citation type="journal article" date="2015" name="Nature">
        <title>Complex archaea that bridge the gap between prokaryotes and eukaryotes.</title>
        <authorList>
            <person name="Spang A."/>
            <person name="Saw J.H."/>
            <person name="Jorgensen S.L."/>
            <person name="Zaremba-Niedzwiedzka K."/>
            <person name="Martijn J."/>
            <person name="Lind A.E."/>
            <person name="van Eijk R."/>
            <person name="Schleper C."/>
            <person name="Guy L."/>
            <person name="Ettema T.J."/>
        </authorList>
    </citation>
    <scope>NUCLEOTIDE SEQUENCE</scope>
</reference>
<comment type="caution">
    <text evidence="1">The sequence shown here is derived from an EMBL/GenBank/DDBJ whole genome shotgun (WGS) entry which is preliminary data.</text>
</comment>
<dbReference type="AlphaFoldDB" id="A0A0F8ZKZ6"/>
<protein>
    <recommendedName>
        <fullName evidence="2">Extracellular solute-binding protein</fullName>
    </recommendedName>
</protein>
<accession>A0A0F8ZKZ6</accession>
<dbReference type="PANTHER" id="PTHR43649">
    <property type="entry name" value="ARABINOSE-BINDING PROTEIN-RELATED"/>
    <property type="match status" value="1"/>
</dbReference>
<sequence length="395" mass="43507">PKTDPSPAGRPGCRFEDLEVYDVLIGKNLTRRRLSLGLGASLTALAAGPVFGSEAIDIVVAEDARKLGDNGRPLSVLLPEGSRANLDPVAAAFTKKTGIQINLEEVHVDQINAELMLNSVLGQAKYDIALPATFGVADLVAAGAIHALDDYIGRYEPNGFRNAMLYQEGDKFDGQTYGFQTDGDAYLMFYHREMLNDLDAQKRYADRFGYILSTPETWEELDRQIRFFHSPAEGRYGGLLFRTPGYLAWEWWVRFHAKGYWPLTSDMTPQIAGEAGVAALEELIAITDCLVPETSSLGLFGNWARYAKGDVYCNIGWGGTQKYLNSLQSPMRGRMVHAPTPGGKVGHELLSAPYFNWGWSFVISTASTQKELGYLFADQVDQFALLSAKLLVSAL</sequence>
<organism evidence="1">
    <name type="scientific">marine sediment metagenome</name>
    <dbReference type="NCBI Taxonomy" id="412755"/>
    <lineage>
        <taxon>unclassified sequences</taxon>
        <taxon>metagenomes</taxon>
        <taxon>ecological metagenomes</taxon>
    </lineage>
</organism>
<dbReference type="InterPro" id="IPR050490">
    <property type="entry name" value="Bact_solute-bd_prot1"/>
</dbReference>
<name>A0A0F8ZKZ6_9ZZZZ</name>
<dbReference type="PANTHER" id="PTHR43649:SF12">
    <property type="entry name" value="DIACETYLCHITOBIOSE BINDING PROTEIN DASA"/>
    <property type="match status" value="1"/>
</dbReference>
<dbReference type="Gene3D" id="3.40.190.10">
    <property type="entry name" value="Periplasmic binding protein-like II"/>
    <property type="match status" value="2"/>
</dbReference>
<dbReference type="EMBL" id="LAZR01047318">
    <property type="protein sequence ID" value="KKK94488.1"/>
    <property type="molecule type" value="Genomic_DNA"/>
</dbReference>
<dbReference type="SUPFAM" id="SSF53850">
    <property type="entry name" value="Periplasmic binding protein-like II"/>
    <property type="match status" value="1"/>
</dbReference>
<dbReference type="Pfam" id="PF13416">
    <property type="entry name" value="SBP_bac_8"/>
    <property type="match status" value="1"/>
</dbReference>
<proteinExistence type="predicted"/>